<name>A0AA45WKT0_9BACL</name>
<dbReference type="GO" id="GO:0046872">
    <property type="term" value="F:metal ion binding"/>
    <property type="evidence" value="ECO:0007669"/>
    <property type="project" value="UniProtKB-KW"/>
</dbReference>
<keyword evidence="7" id="KW-1185">Reference proteome</keyword>
<evidence type="ECO:0000256" key="3">
    <source>
        <dbReference type="ARBA" id="ARBA00023008"/>
    </source>
</evidence>
<reference evidence="6" key="1">
    <citation type="submission" date="2017-05" db="EMBL/GenBank/DDBJ databases">
        <authorList>
            <person name="Varghese N."/>
            <person name="Submissions S."/>
        </authorList>
    </citation>
    <scope>NUCLEOTIDE SEQUENCE</scope>
    <source>
        <strain evidence="6">DSM 45262</strain>
    </source>
</reference>
<feature type="domain" description="Tyrosinase copper-binding" evidence="4">
    <location>
        <begin position="63"/>
        <end position="80"/>
    </location>
</feature>
<dbReference type="SUPFAM" id="SSF48056">
    <property type="entry name" value="Di-copper centre-containing domain"/>
    <property type="match status" value="1"/>
</dbReference>
<dbReference type="Pfam" id="PF00264">
    <property type="entry name" value="Tyrosinase"/>
    <property type="match status" value="1"/>
</dbReference>
<dbReference type="PANTHER" id="PTHR11474">
    <property type="entry name" value="TYROSINASE FAMILY MEMBER"/>
    <property type="match status" value="1"/>
</dbReference>
<dbReference type="Gene3D" id="1.10.1280.10">
    <property type="entry name" value="Di-copper center containing domain from catechol oxidase"/>
    <property type="match status" value="1"/>
</dbReference>
<dbReference type="RefSeq" id="WP_102992718.1">
    <property type="nucleotide sequence ID" value="NZ_FXTU01000002.1"/>
</dbReference>
<proteinExistence type="inferred from homology"/>
<evidence type="ECO:0000259" key="4">
    <source>
        <dbReference type="PROSITE" id="PS00497"/>
    </source>
</evidence>
<evidence type="ECO:0000256" key="2">
    <source>
        <dbReference type="ARBA" id="ARBA00022723"/>
    </source>
</evidence>
<evidence type="ECO:0000256" key="1">
    <source>
        <dbReference type="ARBA" id="ARBA00009928"/>
    </source>
</evidence>
<dbReference type="PANTHER" id="PTHR11474:SF126">
    <property type="entry name" value="TYROSINASE-LIKE PROTEIN TYR-1-RELATED"/>
    <property type="match status" value="1"/>
</dbReference>
<evidence type="ECO:0000313" key="7">
    <source>
        <dbReference type="Proteomes" id="UP001157946"/>
    </source>
</evidence>
<organism evidence="6 7">
    <name type="scientific">Laceyella tengchongensis</name>
    <dbReference type="NCBI Taxonomy" id="574699"/>
    <lineage>
        <taxon>Bacteria</taxon>
        <taxon>Bacillati</taxon>
        <taxon>Bacillota</taxon>
        <taxon>Bacilli</taxon>
        <taxon>Bacillales</taxon>
        <taxon>Thermoactinomycetaceae</taxon>
        <taxon>Laceyella</taxon>
    </lineage>
</organism>
<dbReference type="Proteomes" id="UP001157946">
    <property type="component" value="Unassembled WGS sequence"/>
</dbReference>
<dbReference type="InterPro" id="IPR002227">
    <property type="entry name" value="Tyrosinase_Cu-bd"/>
</dbReference>
<comment type="caution">
    <text evidence="6">The sequence shown here is derived from an EMBL/GenBank/DDBJ whole genome shotgun (WGS) entry which is preliminary data.</text>
</comment>
<dbReference type="EMBL" id="FXTU01000002">
    <property type="protein sequence ID" value="SMP08420.1"/>
    <property type="molecule type" value="Genomic_DNA"/>
</dbReference>
<dbReference type="PRINTS" id="PR00092">
    <property type="entry name" value="TYROSINASE"/>
</dbReference>
<dbReference type="PROSITE" id="PS00497">
    <property type="entry name" value="TYROSINASE_1"/>
    <property type="match status" value="1"/>
</dbReference>
<keyword evidence="2" id="KW-0479">Metal-binding</keyword>
<dbReference type="GO" id="GO:0016491">
    <property type="term" value="F:oxidoreductase activity"/>
    <property type="evidence" value="ECO:0007669"/>
    <property type="project" value="InterPro"/>
</dbReference>
<dbReference type="InterPro" id="IPR008922">
    <property type="entry name" value="Di-copper_centre_dom_sf"/>
</dbReference>
<gene>
    <name evidence="6" type="ORF">SAMN06265361_10221</name>
</gene>
<comment type="similarity">
    <text evidence="1">Belongs to the tyrosinase family.</text>
</comment>
<sequence>MTTIRKNVADLSKQEKRRFVRALLILKQKPGRISPRWGRYDDYVYIHLKSMENMTAVYPGWAHSGPAFLPWHRYLLYQLEKDLQEIDPSVSIPYWDWTAQRRPDDPRGPWTDDFMGGTGDPRLNYRVTTGPFAYPRWKLILFDHGEPRLPYLRRQLGVGSGGRSISLPTAAEVKRCLRETPYHVPPWRAKLNLLRPDSPAVRPSFCNRLEGWYGKGNIHNIVHRWIGGAARGSMAWMSAPNDPIFWLHHATIDRLWAIWQASHPNERYQPAGTDGKRGPRGHNLHDAMEPWKSMGRKVTPAMVLDMEKLGYRYQ</sequence>
<keyword evidence="3" id="KW-0186">Copper</keyword>
<dbReference type="PROSITE" id="PS00498">
    <property type="entry name" value="TYROSINASE_2"/>
    <property type="match status" value="1"/>
</dbReference>
<feature type="domain" description="Tyrosinase copper-binding" evidence="5">
    <location>
        <begin position="242"/>
        <end position="253"/>
    </location>
</feature>
<evidence type="ECO:0000313" key="6">
    <source>
        <dbReference type="EMBL" id="SMP08420.1"/>
    </source>
</evidence>
<dbReference type="AlphaFoldDB" id="A0AA45WKT0"/>
<evidence type="ECO:0000259" key="5">
    <source>
        <dbReference type="PROSITE" id="PS00498"/>
    </source>
</evidence>
<dbReference type="InterPro" id="IPR050316">
    <property type="entry name" value="Tyrosinase/Hemocyanin"/>
</dbReference>
<protein>
    <submittedName>
        <fullName evidence="6">Tyrosinase</fullName>
    </submittedName>
</protein>
<accession>A0AA45WKT0</accession>